<keyword evidence="4 10" id="KW-0812">Transmembrane</keyword>
<feature type="transmembrane region" description="Helical" evidence="10">
    <location>
        <begin position="317"/>
        <end position="337"/>
    </location>
</feature>
<comment type="similarity">
    <text evidence="7">Belongs to the major facilitator superfamily. Drug:H(+) antiporter-3 (DHA3) (TC 2.A.1.21) family.</text>
</comment>
<keyword evidence="13" id="KW-1185">Reference proteome</keyword>
<dbReference type="InterPro" id="IPR011701">
    <property type="entry name" value="MFS"/>
</dbReference>
<feature type="transmembrane region" description="Helical" evidence="10">
    <location>
        <begin position="186"/>
        <end position="207"/>
    </location>
</feature>
<evidence type="ECO:0000256" key="8">
    <source>
        <dbReference type="ARBA" id="ARBA00040914"/>
    </source>
</evidence>
<dbReference type="InterPro" id="IPR036259">
    <property type="entry name" value="MFS_trans_sf"/>
</dbReference>
<evidence type="ECO:0000313" key="13">
    <source>
        <dbReference type="Proteomes" id="UP000616114"/>
    </source>
</evidence>
<dbReference type="PANTHER" id="PTHR23513:SF9">
    <property type="entry name" value="ENTEROBACTIN EXPORTER ENTS"/>
    <property type="match status" value="1"/>
</dbReference>
<evidence type="ECO:0000256" key="3">
    <source>
        <dbReference type="ARBA" id="ARBA00022475"/>
    </source>
</evidence>
<name>A0A8J2U0R8_9MICO</name>
<comment type="subcellular location">
    <subcellularLocation>
        <location evidence="1">Cell inner membrane</location>
        <topology evidence="1">Multi-pass membrane protein</topology>
    </subcellularLocation>
</comment>
<dbReference type="GO" id="GO:0005886">
    <property type="term" value="C:plasma membrane"/>
    <property type="evidence" value="ECO:0007669"/>
    <property type="project" value="UniProtKB-SubCell"/>
</dbReference>
<feature type="domain" description="Major facilitator superfamily (MFS) profile" evidence="11">
    <location>
        <begin position="253"/>
        <end position="447"/>
    </location>
</feature>
<gene>
    <name evidence="12" type="ORF">GCM10011333_30830</name>
</gene>
<reference evidence="12" key="1">
    <citation type="journal article" date="2014" name="Int. J. Syst. Evol. Microbiol.">
        <title>Complete genome sequence of Corynebacterium casei LMG S-19264T (=DSM 44701T), isolated from a smear-ripened cheese.</title>
        <authorList>
            <consortium name="US DOE Joint Genome Institute (JGI-PGF)"/>
            <person name="Walter F."/>
            <person name="Albersmeier A."/>
            <person name="Kalinowski J."/>
            <person name="Ruckert C."/>
        </authorList>
    </citation>
    <scope>NUCLEOTIDE SEQUENCE</scope>
    <source>
        <strain evidence="12">CGMCC 1.12785</strain>
    </source>
</reference>
<dbReference type="InterPro" id="IPR020846">
    <property type="entry name" value="MFS_dom"/>
</dbReference>
<dbReference type="Gene3D" id="1.20.1250.20">
    <property type="entry name" value="MFS general substrate transporter like domains"/>
    <property type="match status" value="1"/>
</dbReference>
<keyword evidence="5 10" id="KW-1133">Transmembrane helix</keyword>
<evidence type="ECO:0000256" key="6">
    <source>
        <dbReference type="ARBA" id="ARBA00023136"/>
    </source>
</evidence>
<dbReference type="GO" id="GO:0022857">
    <property type="term" value="F:transmembrane transporter activity"/>
    <property type="evidence" value="ECO:0007669"/>
    <property type="project" value="InterPro"/>
</dbReference>
<dbReference type="RefSeq" id="WP_188551798.1">
    <property type="nucleotide sequence ID" value="NZ_BMFY01000017.1"/>
</dbReference>
<feature type="region of interest" description="Disordered" evidence="9">
    <location>
        <begin position="216"/>
        <end position="235"/>
    </location>
</feature>
<evidence type="ECO:0000256" key="9">
    <source>
        <dbReference type="SAM" id="MobiDB-lite"/>
    </source>
</evidence>
<keyword evidence="3" id="KW-1003">Cell membrane</keyword>
<feature type="transmembrane region" description="Helical" evidence="10">
    <location>
        <begin position="163"/>
        <end position="180"/>
    </location>
</feature>
<dbReference type="Pfam" id="PF07690">
    <property type="entry name" value="MFS_1"/>
    <property type="match status" value="1"/>
</dbReference>
<feature type="transmembrane region" description="Helical" evidence="10">
    <location>
        <begin position="100"/>
        <end position="130"/>
    </location>
</feature>
<evidence type="ECO:0000256" key="10">
    <source>
        <dbReference type="SAM" id="Phobius"/>
    </source>
</evidence>
<evidence type="ECO:0000256" key="2">
    <source>
        <dbReference type="ARBA" id="ARBA00022448"/>
    </source>
</evidence>
<proteinExistence type="inferred from homology"/>
<dbReference type="AlphaFoldDB" id="A0A8J2U0R8"/>
<feature type="transmembrane region" description="Helical" evidence="10">
    <location>
        <begin position="60"/>
        <end position="80"/>
    </location>
</feature>
<evidence type="ECO:0000256" key="1">
    <source>
        <dbReference type="ARBA" id="ARBA00004429"/>
    </source>
</evidence>
<keyword evidence="6 10" id="KW-0472">Membrane</keyword>
<evidence type="ECO:0000256" key="4">
    <source>
        <dbReference type="ARBA" id="ARBA00022692"/>
    </source>
</evidence>
<reference evidence="12" key="2">
    <citation type="submission" date="2020-09" db="EMBL/GenBank/DDBJ databases">
        <authorList>
            <person name="Sun Q."/>
            <person name="Zhou Y."/>
        </authorList>
    </citation>
    <scope>NUCLEOTIDE SEQUENCE</scope>
    <source>
        <strain evidence="12">CGMCC 1.12785</strain>
    </source>
</reference>
<feature type="transmembrane region" description="Helical" evidence="10">
    <location>
        <begin position="404"/>
        <end position="423"/>
    </location>
</feature>
<feature type="transmembrane region" description="Helical" evidence="10">
    <location>
        <begin position="28"/>
        <end position="53"/>
    </location>
</feature>
<feature type="transmembrane region" description="Helical" evidence="10">
    <location>
        <begin position="377"/>
        <end position="398"/>
    </location>
</feature>
<dbReference type="PANTHER" id="PTHR23513">
    <property type="entry name" value="INTEGRAL MEMBRANE EFFLUX PROTEIN-RELATED"/>
    <property type="match status" value="1"/>
</dbReference>
<keyword evidence="2" id="KW-0813">Transport</keyword>
<dbReference type="SUPFAM" id="SSF103473">
    <property type="entry name" value="MFS general substrate transporter"/>
    <property type="match status" value="1"/>
</dbReference>
<dbReference type="PROSITE" id="PS50850">
    <property type="entry name" value="MFS"/>
    <property type="match status" value="1"/>
</dbReference>
<feature type="compositionally biased region" description="Low complexity" evidence="9">
    <location>
        <begin position="216"/>
        <end position="226"/>
    </location>
</feature>
<dbReference type="EMBL" id="BMFY01000017">
    <property type="protein sequence ID" value="GGA25705.1"/>
    <property type="molecule type" value="Genomic_DNA"/>
</dbReference>
<sequence length="447" mass="45089">MVPYPVPAGPGAPLVTPPARTRPGALAAVFWLTILTSASRTSIFVLAFPWLALKETGSPALIGLLGALTLLAGAILAPLLGPVIDYAGRRLSCLAADAMVLAGAVLSALAAQAGVLTLGLMLVLAPVIAVARGAGSSSRKALVPDLAEHTGLRHTVITIGRECALAGGFVATPLVSGFLLRDDADGALVFWLAALLTALGLLGMLTLPAGLGRPRPRASAAGAVPPKTTAPEAPPVGRWPHTARLVLRSHPELVRAVLMGSVVAGVLAVFQQVAAPIIAEEAGGAEHLGFITAGYALGTMTGSLAHLPLARRVGRRVTVICSLAVGVAGLLATPLMLSPALVFPLGVVIGAGLGLSNPLWAAVLAERSPYRARARIVSAQALMSAAAGGVCVLLAGVMAELTGLVPVVMGVAGLWALSAVLWLRLAGEETVIPPAPAHPAPLDRPAP</sequence>
<organism evidence="12 13">
    <name type="scientific">Sediminivirga luteola</name>
    <dbReference type="NCBI Taxonomy" id="1774748"/>
    <lineage>
        <taxon>Bacteria</taxon>
        <taxon>Bacillati</taxon>
        <taxon>Actinomycetota</taxon>
        <taxon>Actinomycetes</taxon>
        <taxon>Micrococcales</taxon>
        <taxon>Brevibacteriaceae</taxon>
        <taxon>Sediminivirga</taxon>
    </lineage>
</organism>
<accession>A0A8J2U0R8</accession>
<evidence type="ECO:0000313" key="12">
    <source>
        <dbReference type="EMBL" id="GGA25705.1"/>
    </source>
</evidence>
<feature type="transmembrane region" description="Helical" evidence="10">
    <location>
        <begin position="287"/>
        <end position="305"/>
    </location>
</feature>
<protein>
    <recommendedName>
        <fullName evidence="8">Multidrug efflux pump Tap</fullName>
    </recommendedName>
</protein>
<evidence type="ECO:0000256" key="5">
    <source>
        <dbReference type="ARBA" id="ARBA00022989"/>
    </source>
</evidence>
<comment type="caution">
    <text evidence="12">The sequence shown here is derived from an EMBL/GenBank/DDBJ whole genome shotgun (WGS) entry which is preliminary data.</text>
</comment>
<feature type="transmembrane region" description="Helical" evidence="10">
    <location>
        <begin position="253"/>
        <end position="275"/>
    </location>
</feature>
<evidence type="ECO:0000259" key="11">
    <source>
        <dbReference type="PROSITE" id="PS50850"/>
    </source>
</evidence>
<feature type="transmembrane region" description="Helical" evidence="10">
    <location>
        <begin position="343"/>
        <end position="365"/>
    </location>
</feature>
<evidence type="ECO:0000256" key="7">
    <source>
        <dbReference type="ARBA" id="ARBA00038075"/>
    </source>
</evidence>
<dbReference type="Proteomes" id="UP000616114">
    <property type="component" value="Unassembled WGS sequence"/>
</dbReference>